<sequence length="96" mass="10800">MLPFGYSRVWLSVVFSSCFRKCAFCGHAAIRVFTCVVERSVFVVFPEVASSLTMLAARKCSFNSDWTNPNISEYASGIRPVQIDPHNTQGATKRFR</sequence>
<dbReference type="EMBL" id="GIFC01005320">
    <property type="protein sequence ID" value="MXU87403.1"/>
    <property type="molecule type" value="Transcribed_RNA"/>
</dbReference>
<proteinExistence type="predicted"/>
<organism evidence="1">
    <name type="scientific">Ixodes ricinus</name>
    <name type="common">Common tick</name>
    <name type="synonym">Acarus ricinus</name>
    <dbReference type="NCBI Taxonomy" id="34613"/>
    <lineage>
        <taxon>Eukaryota</taxon>
        <taxon>Metazoa</taxon>
        <taxon>Ecdysozoa</taxon>
        <taxon>Arthropoda</taxon>
        <taxon>Chelicerata</taxon>
        <taxon>Arachnida</taxon>
        <taxon>Acari</taxon>
        <taxon>Parasitiformes</taxon>
        <taxon>Ixodida</taxon>
        <taxon>Ixodoidea</taxon>
        <taxon>Ixodidae</taxon>
        <taxon>Ixodinae</taxon>
        <taxon>Ixodes</taxon>
    </lineage>
</organism>
<accession>A0A6B0UHY9</accession>
<dbReference type="AlphaFoldDB" id="A0A6B0UHY9"/>
<reference evidence="1" key="1">
    <citation type="submission" date="2019-12" db="EMBL/GenBank/DDBJ databases">
        <title>An insight into the sialome of adult female Ixodes ricinus ticks feeding for 6 days.</title>
        <authorList>
            <person name="Perner J."/>
            <person name="Ribeiro J.M.C."/>
        </authorList>
    </citation>
    <scope>NUCLEOTIDE SEQUENCE</scope>
    <source>
        <strain evidence="1">Semi-engorged</strain>
        <tissue evidence="1">Salivary glands</tissue>
    </source>
</reference>
<name>A0A6B0UHY9_IXORI</name>
<protein>
    <submittedName>
        <fullName evidence="1">Uncharacterized protein</fullName>
    </submittedName>
</protein>
<evidence type="ECO:0000313" key="1">
    <source>
        <dbReference type="EMBL" id="MXU87403.1"/>
    </source>
</evidence>